<dbReference type="GO" id="GO:0005763">
    <property type="term" value="C:mitochondrial small ribosomal subunit"/>
    <property type="evidence" value="ECO:0007669"/>
    <property type="project" value="TreeGrafter"/>
</dbReference>
<dbReference type="STRING" id="105785.A0A2J7PR82"/>
<comment type="caution">
    <text evidence="8">The sequence shown here is derived from an EMBL/GenBank/DDBJ whole genome shotgun (WGS) entry which is preliminary data.</text>
</comment>
<dbReference type="HAMAP" id="MF_00385">
    <property type="entry name" value="Ribosomal_bS16"/>
    <property type="match status" value="1"/>
</dbReference>
<comment type="similarity">
    <text evidence="2">Belongs to the bacterial ribosomal protein bS16 family.</text>
</comment>
<dbReference type="AlphaFoldDB" id="A0A2J7PR82"/>
<dbReference type="GO" id="GO:0032543">
    <property type="term" value="P:mitochondrial translation"/>
    <property type="evidence" value="ECO:0007669"/>
    <property type="project" value="TreeGrafter"/>
</dbReference>
<dbReference type="PANTHER" id="PTHR12919:SF20">
    <property type="entry name" value="SMALL RIBOSOMAL SUBUNIT PROTEIN BS16M"/>
    <property type="match status" value="1"/>
</dbReference>
<evidence type="ECO:0000256" key="2">
    <source>
        <dbReference type="ARBA" id="ARBA00006668"/>
    </source>
</evidence>
<organism evidence="8 9">
    <name type="scientific">Cryptotermes secundus</name>
    <dbReference type="NCBI Taxonomy" id="105785"/>
    <lineage>
        <taxon>Eukaryota</taxon>
        <taxon>Metazoa</taxon>
        <taxon>Ecdysozoa</taxon>
        <taxon>Arthropoda</taxon>
        <taxon>Hexapoda</taxon>
        <taxon>Insecta</taxon>
        <taxon>Pterygota</taxon>
        <taxon>Neoptera</taxon>
        <taxon>Polyneoptera</taxon>
        <taxon>Dictyoptera</taxon>
        <taxon>Blattodea</taxon>
        <taxon>Blattoidea</taxon>
        <taxon>Termitoidae</taxon>
        <taxon>Kalotermitidae</taxon>
        <taxon>Cryptotermitinae</taxon>
        <taxon>Cryptotermes</taxon>
    </lineage>
</organism>
<evidence type="ECO:0000256" key="7">
    <source>
        <dbReference type="ARBA" id="ARBA00035438"/>
    </source>
</evidence>
<proteinExistence type="inferred from homology"/>
<accession>A0A2J7PR82</accession>
<evidence type="ECO:0000313" key="9">
    <source>
        <dbReference type="Proteomes" id="UP000235965"/>
    </source>
</evidence>
<dbReference type="OrthoDB" id="407221at2759"/>
<evidence type="ECO:0000313" key="8">
    <source>
        <dbReference type="EMBL" id="PNF18829.1"/>
    </source>
</evidence>
<keyword evidence="4" id="KW-0496">Mitochondrion</keyword>
<keyword evidence="5" id="KW-0687">Ribonucleoprotein</keyword>
<keyword evidence="3 8" id="KW-0689">Ribosomal protein</keyword>
<dbReference type="SUPFAM" id="SSF54565">
    <property type="entry name" value="Ribosomal protein S16"/>
    <property type="match status" value="1"/>
</dbReference>
<name>A0A2J7PR82_9NEOP</name>
<dbReference type="Pfam" id="PF00886">
    <property type="entry name" value="Ribosomal_S16"/>
    <property type="match status" value="1"/>
</dbReference>
<dbReference type="PANTHER" id="PTHR12919">
    <property type="entry name" value="30S RIBOSOMAL PROTEIN S16"/>
    <property type="match status" value="1"/>
</dbReference>
<dbReference type="InterPro" id="IPR023803">
    <property type="entry name" value="Ribosomal_bS16_dom_sf"/>
</dbReference>
<sequence>MPFPASGGGAYMRFTPKIIRFQRHGCTNRPFFHIVVMEKRFEQHSQVIEQLGTYDHLTNQHNERLVALNFERIRYWLGRGALTSDPVAELLGKALEMLLFGALSVISKQDKF</sequence>
<evidence type="ECO:0000256" key="1">
    <source>
        <dbReference type="ARBA" id="ARBA00004173"/>
    </source>
</evidence>
<evidence type="ECO:0000256" key="3">
    <source>
        <dbReference type="ARBA" id="ARBA00022980"/>
    </source>
</evidence>
<evidence type="ECO:0000256" key="5">
    <source>
        <dbReference type="ARBA" id="ARBA00023274"/>
    </source>
</evidence>
<dbReference type="Proteomes" id="UP000235965">
    <property type="component" value="Unassembled WGS sequence"/>
</dbReference>
<protein>
    <recommendedName>
        <fullName evidence="6">Small ribosomal subunit protein bS16m</fullName>
    </recommendedName>
    <alternativeName>
        <fullName evidence="7">28S ribosomal protein S16, mitochondrial</fullName>
    </alternativeName>
</protein>
<comment type="subcellular location">
    <subcellularLocation>
        <location evidence="1">Mitochondrion</location>
    </subcellularLocation>
</comment>
<evidence type="ECO:0000256" key="6">
    <source>
        <dbReference type="ARBA" id="ARBA00035263"/>
    </source>
</evidence>
<dbReference type="GO" id="GO:0005743">
    <property type="term" value="C:mitochondrial inner membrane"/>
    <property type="evidence" value="ECO:0007669"/>
    <property type="project" value="UniProtKB-ARBA"/>
</dbReference>
<reference evidence="8 9" key="1">
    <citation type="submission" date="2017-12" db="EMBL/GenBank/DDBJ databases">
        <title>Hemimetabolous genomes reveal molecular basis of termite eusociality.</title>
        <authorList>
            <person name="Harrison M.C."/>
            <person name="Jongepier E."/>
            <person name="Robertson H.M."/>
            <person name="Arning N."/>
            <person name="Bitard-Feildel T."/>
            <person name="Chao H."/>
            <person name="Childers C.P."/>
            <person name="Dinh H."/>
            <person name="Doddapaneni H."/>
            <person name="Dugan S."/>
            <person name="Gowin J."/>
            <person name="Greiner C."/>
            <person name="Han Y."/>
            <person name="Hu H."/>
            <person name="Hughes D.S.T."/>
            <person name="Huylmans A.-K."/>
            <person name="Kemena C."/>
            <person name="Kremer L.P.M."/>
            <person name="Lee S.L."/>
            <person name="Lopez-Ezquerra A."/>
            <person name="Mallet L."/>
            <person name="Monroy-Kuhn J.M."/>
            <person name="Moser A."/>
            <person name="Murali S.C."/>
            <person name="Muzny D.M."/>
            <person name="Otani S."/>
            <person name="Piulachs M.-D."/>
            <person name="Poelchau M."/>
            <person name="Qu J."/>
            <person name="Schaub F."/>
            <person name="Wada-Katsumata A."/>
            <person name="Worley K.C."/>
            <person name="Xie Q."/>
            <person name="Ylla G."/>
            <person name="Poulsen M."/>
            <person name="Gibbs R.A."/>
            <person name="Schal C."/>
            <person name="Richards S."/>
            <person name="Belles X."/>
            <person name="Korb J."/>
            <person name="Bornberg-Bauer E."/>
        </authorList>
    </citation>
    <scope>NUCLEOTIDE SEQUENCE [LARGE SCALE GENOMIC DNA]</scope>
    <source>
        <tissue evidence="8">Whole body</tissue>
    </source>
</reference>
<gene>
    <name evidence="8" type="primary">mRpS16</name>
    <name evidence="8" type="ORF">B7P43_G01651</name>
</gene>
<dbReference type="InParanoid" id="A0A2J7PR82"/>
<dbReference type="InterPro" id="IPR000307">
    <property type="entry name" value="Ribosomal_bS16"/>
</dbReference>
<evidence type="ECO:0000256" key="4">
    <source>
        <dbReference type="ARBA" id="ARBA00023128"/>
    </source>
</evidence>
<dbReference type="EMBL" id="NEVH01022633">
    <property type="protein sequence ID" value="PNF18829.1"/>
    <property type="molecule type" value="Genomic_DNA"/>
</dbReference>
<dbReference type="Gene3D" id="3.30.1320.10">
    <property type="match status" value="1"/>
</dbReference>
<dbReference type="GO" id="GO:0003735">
    <property type="term" value="F:structural constituent of ribosome"/>
    <property type="evidence" value="ECO:0007669"/>
    <property type="project" value="InterPro"/>
</dbReference>
<keyword evidence="9" id="KW-1185">Reference proteome</keyword>
<dbReference type="FunFam" id="3.30.1320.10:FF:000004">
    <property type="entry name" value="28S ribosomal protein S16, mitochondrial"/>
    <property type="match status" value="1"/>
</dbReference>
<dbReference type="FunCoup" id="A0A2J7PR82">
    <property type="interactions" value="994"/>
</dbReference>
<dbReference type="NCBIfam" id="TIGR00002">
    <property type="entry name" value="S16"/>
    <property type="match status" value="1"/>
</dbReference>